<feature type="transmembrane region" description="Helical" evidence="4">
    <location>
        <begin position="158"/>
        <end position="179"/>
    </location>
</feature>
<reference evidence="7" key="1">
    <citation type="journal article" date="2019" name="Int. J. Syst. Evol. Microbiol.">
        <title>The Global Catalogue of Microorganisms (GCM) 10K type strain sequencing project: providing services to taxonomists for standard genome sequencing and annotation.</title>
        <authorList>
            <consortium name="The Broad Institute Genomics Platform"/>
            <consortium name="The Broad Institute Genome Sequencing Center for Infectious Disease"/>
            <person name="Wu L."/>
            <person name="Ma J."/>
        </authorList>
    </citation>
    <scope>NUCLEOTIDE SEQUENCE [LARGE SCALE GENOMIC DNA]</scope>
    <source>
        <strain evidence="7">TBRC 7912</strain>
    </source>
</reference>
<feature type="domain" description="Calcineurin-like phosphoesterase" evidence="5">
    <location>
        <begin position="244"/>
        <end position="408"/>
    </location>
</feature>
<evidence type="ECO:0000256" key="4">
    <source>
        <dbReference type="SAM" id="Phobius"/>
    </source>
</evidence>
<feature type="compositionally biased region" description="Low complexity" evidence="3">
    <location>
        <begin position="487"/>
        <end position="506"/>
    </location>
</feature>
<dbReference type="InterPro" id="IPR051158">
    <property type="entry name" value="Metallophosphoesterase_sf"/>
</dbReference>
<dbReference type="Gene3D" id="3.60.21.10">
    <property type="match status" value="1"/>
</dbReference>
<protein>
    <submittedName>
        <fullName evidence="6">Metallophosphoesterase</fullName>
    </submittedName>
</protein>
<dbReference type="Pfam" id="PF00149">
    <property type="entry name" value="Metallophos"/>
    <property type="match status" value="1"/>
</dbReference>
<dbReference type="PANTHER" id="PTHR31302">
    <property type="entry name" value="TRANSMEMBRANE PROTEIN WITH METALLOPHOSPHOESTERASE DOMAIN-RELATED"/>
    <property type="match status" value="1"/>
</dbReference>
<keyword evidence="7" id="KW-1185">Reference proteome</keyword>
<gene>
    <name evidence="6" type="ORF">ACFOYY_22865</name>
</gene>
<evidence type="ECO:0000256" key="1">
    <source>
        <dbReference type="ARBA" id="ARBA00022723"/>
    </source>
</evidence>
<keyword evidence="4" id="KW-0472">Membrane</keyword>
<feature type="transmembrane region" description="Helical" evidence="4">
    <location>
        <begin position="131"/>
        <end position="151"/>
    </location>
</feature>
<keyword evidence="2" id="KW-0378">Hydrolase</keyword>
<comment type="caution">
    <text evidence="6">The sequence shown here is derived from an EMBL/GenBank/DDBJ whole genome shotgun (WGS) entry which is preliminary data.</text>
</comment>
<dbReference type="InterPro" id="IPR029052">
    <property type="entry name" value="Metallo-depent_PP-like"/>
</dbReference>
<name>A0ABV8F2V3_9ACTN</name>
<dbReference type="SUPFAM" id="SSF56300">
    <property type="entry name" value="Metallo-dependent phosphatases"/>
    <property type="match status" value="1"/>
</dbReference>
<evidence type="ECO:0000313" key="7">
    <source>
        <dbReference type="Proteomes" id="UP001595698"/>
    </source>
</evidence>
<evidence type="ECO:0000256" key="2">
    <source>
        <dbReference type="ARBA" id="ARBA00022801"/>
    </source>
</evidence>
<evidence type="ECO:0000256" key="3">
    <source>
        <dbReference type="SAM" id="MobiDB-lite"/>
    </source>
</evidence>
<dbReference type="PANTHER" id="PTHR31302:SF31">
    <property type="entry name" value="PHOSPHODIESTERASE YAEI"/>
    <property type="match status" value="1"/>
</dbReference>
<keyword evidence="1" id="KW-0479">Metal-binding</keyword>
<feature type="region of interest" description="Disordered" evidence="3">
    <location>
        <begin position="480"/>
        <end position="506"/>
    </location>
</feature>
<feature type="transmembrane region" description="Helical" evidence="4">
    <location>
        <begin position="21"/>
        <end position="43"/>
    </location>
</feature>
<dbReference type="Proteomes" id="UP001595698">
    <property type="component" value="Unassembled WGS sequence"/>
</dbReference>
<evidence type="ECO:0000259" key="5">
    <source>
        <dbReference type="Pfam" id="PF00149"/>
    </source>
</evidence>
<dbReference type="InterPro" id="IPR004843">
    <property type="entry name" value="Calcineurin-like_PHP"/>
</dbReference>
<evidence type="ECO:0000313" key="6">
    <source>
        <dbReference type="EMBL" id="MFC3982992.1"/>
    </source>
</evidence>
<keyword evidence="4" id="KW-1133">Transmembrane helix</keyword>
<organism evidence="6 7">
    <name type="scientific">Streptosporangium jomthongense</name>
    <dbReference type="NCBI Taxonomy" id="1193683"/>
    <lineage>
        <taxon>Bacteria</taxon>
        <taxon>Bacillati</taxon>
        <taxon>Actinomycetota</taxon>
        <taxon>Actinomycetes</taxon>
        <taxon>Streptosporangiales</taxon>
        <taxon>Streptosporangiaceae</taxon>
        <taxon>Streptosporangium</taxon>
    </lineage>
</organism>
<proteinExistence type="predicted"/>
<sequence>MDLSKLRSLTKRTQGGLRSLAVGRVTRGVAVVAVSIASAWLGIMLGGPVRANVGPVELGMTAEPSWTGETVLDAHPFGTLLFDTHDAPVGLRVTLENINTSRVAMILDNPRMSSHLPSMMEKELREGVRTLVVRALVCGLAGGLLGSLIVFRRPGPALAGLLSATVAIAGTGAAVALTFHPRAVVEPKYTGLLAGAPSLVGDAESIVTRFESYRTQLAKLVNNVSQLYDTVSALPLYDSDPASIRILHVSDIHLNPIAWNVIRSLTEQFKIDAVVDTGDLTDHGTGPEDKFAEEIGRLGLPYVFVRGNHDSGSTQKAVAKQKGAVVLDDKVKTVAGLRIYGLGDPRFTPDKSVSVDSDLEALAATGREHAARLALESKPVDLVAVHDPTIARQFSGRTPMILAGHSHERSTELLPSGTRLLVQGSTGGAGLRALEHDEPTPVAASVLYFDRKSHRLRAWDDITLGGLGEQSVQIERHVESAPGRTISPGPTVSPSPTGATVGATPP</sequence>
<dbReference type="EMBL" id="JBHSBC010000022">
    <property type="protein sequence ID" value="MFC3982992.1"/>
    <property type="molecule type" value="Genomic_DNA"/>
</dbReference>
<accession>A0ABV8F2V3</accession>
<keyword evidence="4" id="KW-0812">Transmembrane</keyword>
<dbReference type="RefSeq" id="WP_386191778.1">
    <property type="nucleotide sequence ID" value="NZ_JBHSBC010000022.1"/>
</dbReference>